<dbReference type="PROSITE" id="PS50878">
    <property type="entry name" value="RT_POL"/>
    <property type="match status" value="1"/>
</dbReference>
<dbReference type="InterPro" id="IPR010661">
    <property type="entry name" value="RVT_thumb"/>
</dbReference>
<name>A0A7K6RCH3_9PASS</name>
<dbReference type="EMBL" id="VZRZ01009161">
    <property type="protein sequence ID" value="NWW83488.1"/>
    <property type="molecule type" value="Genomic_DNA"/>
</dbReference>
<evidence type="ECO:0000256" key="2">
    <source>
        <dbReference type="ARBA" id="ARBA00012180"/>
    </source>
</evidence>
<keyword evidence="4" id="KW-0548">Nucleotidyltransferase</keyword>
<evidence type="ECO:0000256" key="3">
    <source>
        <dbReference type="ARBA" id="ARBA00022679"/>
    </source>
</evidence>
<dbReference type="SUPFAM" id="SSF56672">
    <property type="entry name" value="DNA/RNA polymerases"/>
    <property type="match status" value="1"/>
</dbReference>
<dbReference type="OrthoDB" id="422540at2759"/>
<feature type="non-terminal residue" evidence="10">
    <location>
        <position position="1"/>
    </location>
</feature>
<evidence type="ECO:0000256" key="8">
    <source>
        <dbReference type="ARBA" id="ARBA00022918"/>
    </source>
</evidence>
<evidence type="ECO:0000256" key="5">
    <source>
        <dbReference type="ARBA" id="ARBA00022722"/>
    </source>
</evidence>
<dbReference type="InterPro" id="IPR000477">
    <property type="entry name" value="RT_dom"/>
</dbReference>
<dbReference type="GO" id="GO:0035613">
    <property type="term" value="F:RNA stem-loop binding"/>
    <property type="evidence" value="ECO:0007669"/>
    <property type="project" value="TreeGrafter"/>
</dbReference>
<dbReference type="AlphaFoldDB" id="A0A7K6RCH3"/>
<comment type="caution">
    <text evidence="10">The sequence shown here is derived from an EMBL/GenBank/DDBJ whole genome shotgun (WGS) entry which is preliminary data.</text>
</comment>
<keyword evidence="11" id="KW-1185">Reference proteome</keyword>
<accession>A0A7K6RCH3</accession>
<dbReference type="InterPro" id="IPR043128">
    <property type="entry name" value="Rev_trsase/Diguanyl_cyclase"/>
</dbReference>
<dbReference type="EC" id="3.1.26.4" evidence="2"/>
<dbReference type="InterPro" id="IPR043502">
    <property type="entry name" value="DNA/RNA_pol_sf"/>
</dbReference>
<protein>
    <recommendedName>
        <fullName evidence="2">ribonuclease H</fullName>
        <ecNumber evidence="2">3.1.26.4</ecNumber>
    </recommendedName>
</protein>
<reference evidence="10 11" key="1">
    <citation type="submission" date="2019-09" db="EMBL/GenBank/DDBJ databases">
        <title>Bird 10,000 Genomes (B10K) Project - Family phase.</title>
        <authorList>
            <person name="Zhang G."/>
        </authorList>
    </citation>
    <scope>NUCLEOTIDE SEQUENCE [LARGE SCALE GENOMIC DNA]</scope>
    <source>
        <strain evidence="10">B10K-DU-029-53</strain>
    </source>
</reference>
<evidence type="ECO:0000256" key="7">
    <source>
        <dbReference type="ARBA" id="ARBA00022801"/>
    </source>
</evidence>
<evidence type="ECO:0000313" key="11">
    <source>
        <dbReference type="Proteomes" id="UP000580879"/>
    </source>
</evidence>
<keyword evidence="3" id="KW-0808">Transferase</keyword>
<gene>
    <name evidence="10" type="primary">Ervk18</name>
    <name evidence="10" type="ORF">CLIRUF_R10274</name>
</gene>
<evidence type="ECO:0000259" key="9">
    <source>
        <dbReference type="PROSITE" id="PS50878"/>
    </source>
</evidence>
<feature type="non-terminal residue" evidence="10">
    <location>
        <position position="161"/>
    </location>
</feature>
<proteinExistence type="inferred from homology"/>
<dbReference type="PANTHER" id="PTHR41694:SF3">
    <property type="entry name" value="RNA-DIRECTED DNA POLYMERASE-RELATED"/>
    <property type="match status" value="1"/>
</dbReference>
<dbReference type="Gene3D" id="3.30.70.270">
    <property type="match status" value="2"/>
</dbReference>
<comment type="similarity">
    <text evidence="1">Belongs to the beta type-B retroviral polymerase family. HERV class-II K(HML-2) pol subfamily.</text>
</comment>
<keyword evidence="7" id="KW-0378">Hydrolase</keyword>
<sequence>SPTICQRYIADIPVPIRQQATKAIILHYMDDVVVCAPNQSYLDTTIETVGFELQPEKVQKVSPCKYLGLKITECTITPQPLAINDNPRTLQELHQLCGSCNWVRPWLGITTEDLAPLFNFLRGSDELTSPRSLTEEAKISIQKAQEALTSRLAYRCCPNLP</sequence>
<keyword evidence="5" id="KW-0540">Nuclease</keyword>
<evidence type="ECO:0000256" key="1">
    <source>
        <dbReference type="ARBA" id="ARBA00010879"/>
    </source>
</evidence>
<evidence type="ECO:0000313" key="10">
    <source>
        <dbReference type="EMBL" id="NWW83488.1"/>
    </source>
</evidence>
<dbReference type="GO" id="GO:0004523">
    <property type="term" value="F:RNA-DNA hybrid ribonuclease activity"/>
    <property type="evidence" value="ECO:0007669"/>
    <property type="project" value="UniProtKB-EC"/>
</dbReference>
<dbReference type="Pfam" id="PF00078">
    <property type="entry name" value="RVT_1"/>
    <property type="match status" value="1"/>
</dbReference>
<feature type="domain" description="Reverse transcriptase" evidence="9">
    <location>
        <begin position="1"/>
        <end position="71"/>
    </location>
</feature>
<organism evidence="10 11">
    <name type="scientific">Climacteris rufus</name>
    <name type="common">rufous treecreeper</name>
    <dbReference type="NCBI Taxonomy" id="47695"/>
    <lineage>
        <taxon>Eukaryota</taxon>
        <taxon>Metazoa</taxon>
        <taxon>Chordata</taxon>
        <taxon>Craniata</taxon>
        <taxon>Vertebrata</taxon>
        <taxon>Euteleostomi</taxon>
        <taxon>Archelosauria</taxon>
        <taxon>Archosauria</taxon>
        <taxon>Dinosauria</taxon>
        <taxon>Saurischia</taxon>
        <taxon>Theropoda</taxon>
        <taxon>Coelurosauria</taxon>
        <taxon>Aves</taxon>
        <taxon>Neognathae</taxon>
        <taxon>Neoaves</taxon>
        <taxon>Telluraves</taxon>
        <taxon>Australaves</taxon>
        <taxon>Passeriformes</taxon>
        <taxon>Climacteridae</taxon>
        <taxon>Climacteris</taxon>
    </lineage>
</organism>
<dbReference type="Proteomes" id="UP000580879">
    <property type="component" value="Unassembled WGS sequence"/>
</dbReference>
<dbReference type="GO" id="GO:0003964">
    <property type="term" value="F:RNA-directed DNA polymerase activity"/>
    <property type="evidence" value="ECO:0007669"/>
    <property type="project" value="UniProtKB-KW"/>
</dbReference>
<keyword evidence="6" id="KW-0255">Endonuclease</keyword>
<dbReference type="Pfam" id="PF06817">
    <property type="entry name" value="RVT_thumb"/>
    <property type="match status" value="1"/>
</dbReference>
<evidence type="ECO:0000256" key="6">
    <source>
        <dbReference type="ARBA" id="ARBA00022759"/>
    </source>
</evidence>
<evidence type="ECO:0000256" key="4">
    <source>
        <dbReference type="ARBA" id="ARBA00022695"/>
    </source>
</evidence>
<dbReference type="PANTHER" id="PTHR41694">
    <property type="entry name" value="ENDOGENOUS RETROVIRUS GROUP K MEMBER POL PROTEIN"/>
    <property type="match status" value="1"/>
</dbReference>
<keyword evidence="8" id="KW-0695">RNA-directed DNA polymerase</keyword>